<dbReference type="EMBL" id="CAEZXH010000004">
    <property type="protein sequence ID" value="CAB4675560.1"/>
    <property type="molecule type" value="Genomic_DNA"/>
</dbReference>
<proteinExistence type="predicted"/>
<dbReference type="Pfam" id="PF17836">
    <property type="entry name" value="PglD_N"/>
    <property type="match status" value="1"/>
</dbReference>
<evidence type="ECO:0000313" key="3">
    <source>
        <dbReference type="EMBL" id="CAB4768997.1"/>
    </source>
</evidence>
<dbReference type="InterPro" id="IPR020019">
    <property type="entry name" value="AcTrfase_PglD-like"/>
</dbReference>
<name>A0A6J6MMP6_9ZZZZ</name>
<dbReference type="Gene3D" id="3.40.50.20">
    <property type="match status" value="1"/>
</dbReference>
<dbReference type="InterPro" id="IPR041561">
    <property type="entry name" value="PglD_N"/>
</dbReference>
<feature type="domain" description="PglD N-terminal" evidence="1">
    <location>
        <begin position="5"/>
        <end position="83"/>
    </location>
</feature>
<dbReference type="Pfam" id="PF00132">
    <property type="entry name" value="Hexapep"/>
    <property type="match status" value="1"/>
</dbReference>
<organism evidence="2">
    <name type="scientific">freshwater metagenome</name>
    <dbReference type="NCBI Taxonomy" id="449393"/>
    <lineage>
        <taxon>unclassified sequences</taxon>
        <taxon>metagenomes</taxon>
        <taxon>ecological metagenomes</taxon>
    </lineage>
</organism>
<sequence length="216" mass="23230">MIYGVYGAGGHGTEAMQVFKSNLASVQDLNKIELFFVETNPFLKSINNIQIISEETFLKKENIPLNFTIAIADSEVRETISNRMSSFGCVPFAIISDLASISDESQIGKAPLFSQFSLVSPNVTIGDFVHLNYFSSVSHDSSIGNFVTIGPGARINGHVLVEDHVYVGAQATILPGTKNKKRIIGKGATIGMGAVVIEDVPPFVTVVGNPARILKN</sequence>
<evidence type="ECO:0000313" key="2">
    <source>
        <dbReference type="EMBL" id="CAB4675560.1"/>
    </source>
</evidence>
<gene>
    <name evidence="2" type="ORF">UFOPK2360_00149</name>
    <name evidence="3" type="ORF">UFOPK2922_00229</name>
</gene>
<protein>
    <submittedName>
        <fullName evidence="2">Unannotated protein</fullName>
    </submittedName>
</protein>
<dbReference type="EMBL" id="CAEZZS010000005">
    <property type="protein sequence ID" value="CAB4768997.1"/>
    <property type="molecule type" value="Genomic_DNA"/>
</dbReference>
<dbReference type="Gene3D" id="2.160.10.10">
    <property type="entry name" value="Hexapeptide repeat proteins"/>
    <property type="match status" value="1"/>
</dbReference>
<accession>A0A6J6MMP6</accession>
<dbReference type="SUPFAM" id="SSF51161">
    <property type="entry name" value="Trimeric LpxA-like enzymes"/>
    <property type="match status" value="1"/>
</dbReference>
<dbReference type="InterPro" id="IPR001451">
    <property type="entry name" value="Hexapep"/>
</dbReference>
<evidence type="ECO:0000259" key="1">
    <source>
        <dbReference type="Pfam" id="PF17836"/>
    </source>
</evidence>
<dbReference type="CDD" id="cd03360">
    <property type="entry name" value="LbH_AT_putative"/>
    <property type="match status" value="1"/>
</dbReference>
<dbReference type="PANTHER" id="PTHR43300">
    <property type="entry name" value="ACETYLTRANSFERASE"/>
    <property type="match status" value="1"/>
</dbReference>
<dbReference type="AlphaFoldDB" id="A0A6J6MMP6"/>
<dbReference type="InterPro" id="IPR050179">
    <property type="entry name" value="Trans_hexapeptide_repeat"/>
</dbReference>
<dbReference type="InterPro" id="IPR011004">
    <property type="entry name" value="Trimer_LpxA-like_sf"/>
</dbReference>
<reference evidence="2" key="1">
    <citation type="submission" date="2020-05" db="EMBL/GenBank/DDBJ databases">
        <authorList>
            <person name="Chiriac C."/>
            <person name="Salcher M."/>
            <person name="Ghai R."/>
            <person name="Kavagutti S V."/>
        </authorList>
    </citation>
    <scope>NUCLEOTIDE SEQUENCE</scope>
</reference>
<dbReference type="PANTHER" id="PTHR43300:SF11">
    <property type="entry name" value="ACETYLTRANSFERASE RV3034C-RELATED"/>
    <property type="match status" value="1"/>
</dbReference>